<feature type="transmembrane region" description="Helical" evidence="10">
    <location>
        <begin position="235"/>
        <end position="256"/>
    </location>
</feature>
<dbReference type="AlphaFoldDB" id="A0A1T4XDV1"/>
<evidence type="ECO:0000256" key="5">
    <source>
        <dbReference type="ARBA" id="ARBA00022519"/>
    </source>
</evidence>
<dbReference type="RefSeq" id="WP_238579537.1">
    <property type="nucleotide sequence ID" value="NZ_FUYG01000002.1"/>
</dbReference>
<evidence type="ECO:0000256" key="3">
    <source>
        <dbReference type="ARBA" id="ARBA00022448"/>
    </source>
</evidence>
<name>A0A1T4XDV1_9MICO</name>
<protein>
    <recommendedName>
        <fullName evidence="10">Transport permease protein</fullName>
    </recommendedName>
</protein>
<accession>A0A1T4XDV1</accession>
<evidence type="ECO:0000256" key="2">
    <source>
        <dbReference type="ARBA" id="ARBA00007783"/>
    </source>
</evidence>
<evidence type="ECO:0000256" key="4">
    <source>
        <dbReference type="ARBA" id="ARBA00022475"/>
    </source>
</evidence>
<keyword evidence="7 10" id="KW-1133">Transmembrane helix</keyword>
<dbReference type="PANTHER" id="PTHR30413">
    <property type="entry name" value="INNER MEMBRANE TRANSPORT PERMEASE"/>
    <property type="match status" value="1"/>
</dbReference>
<dbReference type="GO" id="GO:0140359">
    <property type="term" value="F:ABC-type transporter activity"/>
    <property type="evidence" value="ECO:0007669"/>
    <property type="project" value="InterPro"/>
</dbReference>
<evidence type="ECO:0000256" key="8">
    <source>
        <dbReference type="ARBA" id="ARBA00023136"/>
    </source>
</evidence>
<dbReference type="PROSITE" id="PS51012">
    <property type="entry name" value="ABC_TM2"/>
    <property type="match status" value="1"/>
</dbReference>
<evidence type="ECO:0000256" key="9">
    <source>
        <dbReference type="ARBA" id="ARBA00023251"/>
    </source>
</evidence>
<feature type="transmembrane region" description="Helical" evidence="10">
    <location>
        <begin position="149"/>
        <end position="178"/>
    </location>
</feature>
<keyword evidence="6 10" id="KW-0812">Transmembrane</keyword>
<evidence type="ECO:0000256" key="6">
    <source>
        <dbReference type="ARBA" id="ARBA00022692"/>
    </source>
</evidence>
<comment type="subcellular location">
    <subcellularLocation>
        <location evidence="1">Cell inner membrane</location>
        <topology evidence="1">Multi-pass membrane protein</topology>
    </subcellularLocation>
    <subcellularLocation>
        <location evidence="10">Cell membrane</location>
        <topology evidence="10">Multi-pass membrane protein</topology>
    </subcellularLocation>
</comment>
<proteinExistence type="inferred from homology"/>
<dbReference type="GO" id="GO:0015920">
    <property type="term" value="P:lipopolysaccharide transport"/>
    <property type="evidence" value="ECO:0007669"/>
    <property type="project" value="TreeGrafter"/>
</dbReference>
<evidence type="ECO:0000259" key="11">
    <source>
        <dbReference type="PROSITE" id="PS51012"/>
    </source>
</evidence>
<reference evidence="13" key="1">
    <citation type="submission" date="2017-02" db="EMBL/GenBank/DDBJ databases">
        <authorList>
            <person name="Varghese N."/>
            <person name="Submissions S."/>
        </authorList>
    </citation>
    <scope>NUCLEOTIDE SEQUENCE [LARGE SCALE GENOMIC DNA]</scope>
    <source>
        <strain evidence="13">VKM Ac-2052</strain>
    </source>
</reference>
<dbReference type="InterPro" id="IPR013525">
    <property type="entry name" value="ABC2_TM"/>
</dbReference>
<evidence type="ECO:0000256" key="10">
    <source>
        <dbReference type="RuleBase" id="RU361157"/>
    </source>
</evidence>
<dbReference type="InterPro" id="IPR000412">
    <property type="entry name" value="ABC_2_transport"/>
</dbReference>
<dbReference type="PANTHER" id="PTHR30413:SF8">
    <property type="entry name" value="TRANSPORT PERMEASE PROTEIN"/>
    <property type="match status" value="1"/>
</dbReference>
<feature type="transmembrane region" description="Helical" evidence="10">
    <location>
        <begin position="190"/>
        <end position="215"/>
    </location>
</feature>
<keyword evidence="5" id="KW-0997">Cell inner membrane</keyword>
<dbReference type="Pfam" id="PF01061">
    <property type="entry name" value="ABC2_membrane"/>
    <property type="match status" value="1"/>
</dbReference>
<evidence type="ECO:0000256" key="1">
    <source>
        <dbReference type="ARBA" id="ARBA00004429"/>
    </source>
</evidence>
<dbReference type="EMBL" id="FUYG01000002">
    <property type="protein sequence ID" value="SKA87201.1"/>
    <property type="molecule type" value="Genomic_DNA"/>
</dbReference>
<feature type="transmembrane region" description="Helical" evidence="10">
    <location>
        <begin position="39"/>
        <end position="60"/>
    </location>
</feature>
<comment type="similarity">
    <text evidence="2 10">Belongs to the ABC-2 integral membrane protein family.</text>
</comment>
<evidence type="ECO:0000313" key="12">
    <source>
        <dbReference type="EMBL" id="SKA87201.1"/>
    </source>
</evidence>
<dbReference type="InterPro" id="IPR047817">
    <property type="entry name" value="ABC2_TM_bact-type"/>
</dbReference>
<dbReference type="GO" id="GO:0043190">
    <property type="term" value="C:ATP-binding cassette (ABC) transporter complex"/>
    <property type="evidence" value="ECO:0007669"/>
    <property type="project" value="InterPro"/>
</dbReference>
<evidence type="ECO:0000313" key="13">
    <source>
        <dbReference type="Proteomes" id="UP000189735"/>
    </source>
</evidence>
<keyword evidence="8 10" id="KW-0472">Membrane</keyword>
<keyword evidence="4 10" id="KW-1003">Cell membrane</keyword>
<dbReference type="Proteomes" id="UP000189735">
    <property type="component" value="Unassembled WGS sequence"/>
</dbReference>
<feature type="domain" description="ABC transmembrane type-2" evidence="11">
    <location>
        <begin position="40"/>
        <end position="259"/>
    </location>
</feature>
<sequence length="267" mass="30289">MTTTLSEVRPNQRTPFARYRNALWLLTRRDLRVRYSTSALGYVWSILDPLVMALIYWFVFTQVFQKSVGEDPYIVFLLAALLPWMWFNGTTADSTRAFLREAKLIRSTKIPRTIWVNRLVLSKGIEFLASLPVLAVFAIFAGATVHIEVLLFPVAILIQAILTVGVGLIVAPLVVFFRDLERAVKLALRALFYASPIIYSTTDLPAQLHLLAAFNPLSGIFSLYRSAFFPEQLDWYLVVVSAAMSFLVLLVGILVFRRTERAVLKEI</sequence>
<feature type="transmembrane region" description="Helical" evidence="10">
    <location>
        <begin position="120"/>
        <end position="143"/>
    </location>
</feature>
<keyword evidence="3 10" id="KW-0813">Transport</keyword>
<feature type="transmembrane region" description="Helical" evidence="10">
    <location>
        <begin position="72"/>
        <end position="99"/>
    </location>
</feature>
<gene>
    <name evidence="12" type="ORF">SAMN06295879_1049</name>
</gene>
<evidence type="ECO:0000256" key="7">
    <source>
        <dbReference type="ARBA" id="ARBA00022989"/>
    </source>
</evidence>
<dbReference type="GO" id="GO:0046677">
    <property type="term" value="P:response to antibiotic"/>
    <property type="evidence" value="ECO:0007669"/>
    <property type="project" value="UniProtKB-KW"/>
</dbReference>
<dbReference type="PRINTS" id="PR00164">
    <property type="entry name" value="ABC2TRNSPORT"/>
</dbReference>
<keyword evidence="9" id="KW-0046">Antibiotic resistance</keyword>
<organism evidence="12 13">
    <name type="scientific">Agreia bicolorata</name>
    <dbReference type="NCBI Taxonomy" id="110935"/>
    <lineage>
        <taxon>Bacteria</taxon>
        <taxon>Bacillati</taxon>
        <taxon>Actinomycetota</taxon>
        <taxon>Actinomycetes</taxon>
        <taxon>Micrococcales</taxon>
        <taxon>Microbacteriaceae</taxon>
        <taxon>Agreia</taxon>
    </lineage>
</organism>